<feature type="region of interest" description="Disordered" evidence="1">
    <location>
        <begin position="80"/>
        <end position="108"/>
    </location>
</feature>
<feature type="compositionally biased region" description="Basic residues" evidence="1">
    <location>
        <begin position="1"/>
        <end position="12"/>
    </location>
</feature>
<organism evidence="2 3">
    <name type="scientific">Necator americanus</name>
    <name type="common">Human hookworm</name>
    <dbReference type="NCBI Taxonomy" id="51031"/>
    <lineage>
        <taxon>Eukaryota</taxon>
        <taxon>Metazoa</taxon>
        <taxon>Ecdysozoa</taxon>
        <taxon>Nematoda</taxon>
        <taxon>Chromadorea</taxon>
        <taxon>Rhabditida</taxon>
        <taxon>Rhabditina</taxon>
        <taxon>Rhabditomorpha</taxon>
        <taxon>Strongyloidea</taxon>
        <taxon>Ancylostomatidae</taxon>
        <taxon>Bunostominae</taxon>
        <taxon>Necator</taxon>
    </lineage>
</organism>
<sequence>MRSSRLLKRMKDKAHPVDQSPTNSTSIWNSLEVHEERLEVYRTQKDQSRYVPTVEIGLKEKKPCKIKTAVPEVIAAIPSSVPAVPTPGGGGGLGLGGYDRGLKRPAPW</sequence>
<evidence type="ECO:0000313" key="3">
    <source>
        <dbReference type="Proteomes" id="UP001303046"/>
    </source>
</evidence>
<feature type="region of interest" description="Disordered" evidence="1">
    <location>
        <begin position="1"/>
        <end position="25"/>
    </location>
</feature>
<dbReference type="Proteomes" id="UP001303046">
    <property type="component" value="Unassembled WGS sequence"/>
</dbReference>
<accession>A0ABR1DWC1</accession>
<gene>
    <name evidence="2" type="primary">Necator_chrV.g18384</name>
    <name evidence="2" type="ORF">RB195_013593</name>
</gene>
<comment type="caution">
    <text evidence="2">The sequence shown here is derived from an EMBL/GenBank/DDBJ whole genome shotgun (WGS) entry which is preliminary data.</text>
</comment>
<feature type="compositionally biased region" description="Gly residues" evidence="1">
    <location>
        <begin position="87"/>
        <end position="99"/>
    </location>
</feature>
<dbReference type="EMBL" id="JAVFWL010000005">
    <property type="protein sequence ID" value="KAK6754697.1"/>
    <property type="molecule type" value="Genomic_DNA"/>
</dbReference>
<protein>
    <submittedName>
        <fullName evidence="2">Uncharacterized protein</fullName>
    </submittedName>
</protein>
<evidence type="ECO:0000313" key="2">
    <source>
        <dbReference type="EMBL" id="KAK6754697.1"/>
    </source>
</evidence>
<keyword evidence="3" id="KW-1185">Reference proteome</keyword>
<reference evidence="2 3" key="1">
    <citation type="submission" date="2023-08" db="EMBL/GenBank/DDBJ databases">
        <title>A Necator americanus chromosomal reference genome.</title>
        <authorList>
            <person name="Ilik V."/>
            <person name="Petrzelkova K.J."/>
            <person name="Pardy F."/>
            <person name="Fuh T."/>
            <person name="Niatou-Singa F.S."/>
            <person name="Gouil Q."/>
            <person name="Baker L."/>
            <person name="Ritchie M.E."/>
            <person name="Jex A.R."/>
            <person name="Gazzola D."/>
            <person name="Li H."/>
            <person name="Toshio Fujiwara R."/>
            <person name="Zhan B."/>
            <person name="Aroian R.V."/>
            <person name="Pafco B."/>
            <person name="Schwarz E.M."/>
        </authorList>
    </citation>
    <scope>NUCLEOTIDE SEQUENCE [LARGE SCALE GENOMIC DNA]</scope>
    <source>
        <strain evidence="2 3">Aroian</strain>
        <tissue evidence="2">Whole animal</tissue>
    </source>
</reference>
<name>A0ABR1DWC1_NECAM</name>
<proteinExistence type="predicted"/>
<evidence type="ECO:0000256" key="1">
    <source>
        <dbReference type="SAM" id="MobiDB-lite"/>
    </source>
</evidence>